<dbReference type="Proteomes" id="UP000245708">
    <property type="component" value="Unassembled WGS sequence"/>
</dbReference>
<dbReference type="InterPro" id="IPR036388">
    <property type="entry name" value="WH-like_DNA-bd_sf"/>
</dbReference>
<dbReference type="SUPFAM" id="SSF88946">
    <property type="entry name" value="Sigma2 domain of RNA polymerase sigma factors"/>
    <property type="match status" value="1"/>
</dbReference>
<dbReference type="InterPro" id="IPR014284">
    <property type="entry name" value="RNA_pol_sigma-70_dom"/>
</dbReference>
<dbReference type="EMBL" id="QGGW01000007">
    <property type="protein sequence ID" value="PWK59610.1"/>
    <property type="molecule type" value="Genomic_DNA"/>
</dbReference>
<dbReference type="InterPro" id="IPR013249">
    <property type="entry name" value="RNA_pol_sigma70_r4_t2"/>
</dbReference>
<dbReference type="GO" id="GO:0003677">
    <property type="term" value="F:DNA binding"/>
    <property type="evidence" value="ECO:0007669"/>
    <property type="project" value="InterPro"/>
</dbReference>
<dbReference type="RefSeq" id="WP_109669413.1">
    <property type="nucleotide sequence ID" value="NZ_QGGW01000007.1"/>
</dbReference>
<keyword evidence="2" id="KW-0805">Transcription regulation</keyword>
<dbReference type="Pfam" id="PF22029">
    <property type="entry name" value="PhyR_sigma2"/>
    <property type="match status" value="1"/>
</dbReference>
<dbReference type="InterPro" id="IPR039425">
    <property type="entry name" value="RNA_pol_sigma-70-like"/>
</dbReference>
<evidence type="ECO:0000256" key="2">
    <source>
        <dbReference type="ARBA" id="ARBA00023015"/>
    </source>
</evidence>
<evidence type="ECO:0000313" key="7">
    <source>
        <dbReference type="EMBL" id="PWK59610.1"/>
    </source>
</evidence>
<dbReference type="NCBIfam" id="TIGR02937">
    <property type="entry name" value="sigma70-ECF"/>
    <property type="match status" value="1"/>
</dbReference>
<evidence type="ECO:0000259" key="5">
    <source>
        <dbReference type="Pfam" id="PF08281"/>
    </source>
</evidence>
<dbReference type="CDD" id="cd06171">
    <property type="entry name" value="Sigma70_r4"/>
    <property type="match status" value="1"/>
</dbReference>
<organism evidence="7 8">
    <name type="scientific">Roseicyclus mahoneyensis</name>
    <dbReference type="NCBI Taxonomy" id="164332"/>
    <lineage>
        <taxon>Bacteria</taxon>
        <taxon>Pseudomonadati</taxon>
        <taxon>Pseudomonadota</taxon>
        <taxon>Alphaproteobacteria</taxon>
        <taxon>Rhodobacterales</taxon>
        <taxon>Roseobacteraceae</taxon>
        <taxon>Roseicyclus</taxon>
    </lineage>
</organism>
<dbReference type="SUPFAM" id="SSF88659">
    <property type="entry name" value="Sigma3 and sigma4 domains of RNA polymerase sigma factors"/>
    <property type="match status" value="1"/>
</dbReference>
<keyword evidence="4" id="KW-0804">Transcription</keyword>
<sequence length="178" mass="19153">MSGAARLDVTAHLEALRRYARVLTRNGSEADDLVQGALLRALEKRASFRDGADLRVWLMSILHNHHIDRLRSTSAATARETAWADLAPGFAPPAGEHAVRLEQLRAAVLTLPEDQREALHLVAIEGLSVAEAADVLSVPPGTVMSRVGRARAALRRWEDGGTARLSSIRLVGGADDAT</sequence>
<dbReference type="NCBIfam" id="NF009164">
    <property type="entry name" value="PRK12511.1"/>
    <property type="match status" value="1"/>
</dbReference>
<keyword evidence="3" id="KW-0731">Sigma factor</keyword>
<feature type="domain" description="RNA polymerase sigma factor 70 region 4 type 2" evidence="5">
    <location>
        <begin position="102"/>
        <end position="154"/>
    </location>
</feature>
<keyword evidence="8" id="KW-1185">Reference proteome</keyword>
<dbReference type="InterPro" id="IPR013324">
    <property type="entry name" value="RNA_pol_sigma_r3/r4-like"/>
</dbReference>
<dbReference type="PANTHER" id="PTHR43133">
    <property type="entry name" value="RNA POLYMERASE ECF-TYPE SIGMA FACTO"/>
    <property type="match status" value="1"/>
</dbReference>
<proteinExistence type="inferred from homology"/>
<dbReference type="Gene3D" id="1.10.1740.10">
    <property type="match status" value="1"/>
</dbReference>
<evidence type="ECO:0000259" key="6">
    <source>
        <dbReference type="Pfam" id="PF22029"/>
    </source>
</evidence>
<reference evidence="7 8" key="1">
    <citation type="submission" date="2018-05" db="EMBL/GenBank/DDBJ databases">
        <title>Genomic Encyclopedia of Type Strains, Phase IV (KMG-IV): sequencing the most valuable type-strain genomes for metagenomic binning, comparative biology and taxonomic classification.</title>
        <authorList>
            <person name="Goeker M."/>
        </authorList>
    </citation>
    <scope>NUCLEOTIDE SEQUENCE [LARGE SCALE GENOMIC DNA]</scope>
    <source>
        <strain evidence="7 8">DSM 16097</strain>
    </source>
</reference>
<feature type="domain" description="PhyR sigma2" evidence="6">
    <location>
        <begin position="9"/>
        <end position="63"/>
    </location>
</feature>
<dbReference type="AlphaFoldDB" id="A0A316GFE7"/>
<dbReference type="GO" id="GO:0006352">
    <property type="term" value="P:DNA-templated transcription initiation"/>
    <property type="evidence" value="ECO:0007669"/>
    <property type="project" value="InterPro"/>
</dbReference>
<evidence type="ECO:0000256" key="1">
    <source>
        <dbReference type="ARBA" id="ARBA00010641"/>
    </source>
</evidence>
<evidence type="ECO:0000256" key="4">
    <source>
        <dbReference type="ARBA" id="ARBA00023163"/>
    </source>
</evidence>
<protein>
    <submittedName>
        <fullName evidence="7">RNA polymerase sigma-70 factor (ECF subfamily)</fullName>
    </submittedName>
</protein>
<dbReference type="PANTHER" id="PTHR43133:SF25">
    <property type="entry name" value="RNA POLYMERASE SIGMA FACTOR RFAY-RELATED"/>
    <property type="match status" value="1"/>
</dbReference>
<dbReference type="InterPro" id="IPR053866">
    <property type="entry name" value="PhyR_sigma2"/>
</dbReference>
<dbReference type="Pfam" id="PF08281">
    <property type="entry name" value="Sigma70_r4_2"/>
    <property type="match status" value="1"/>
</dbReference>
<comment type="caution">
    <text evidence="7">The sequence shown here is derived from an EMBL/GenBank/DDBJ whole genome shotgun (WGS) entry which is preliminary data.</text>
</comment>
<evidence type="ECO:0000256" key="3">
    <source>
        <dbReference type="ARBA" id="ARBA00023082"/>
    </source>
</evidence>
<dbReference type="Gene3D" id="1.10.10.10">
    <property type="entry name" value="Winged helix-like DNA-binding domain superfamily/Winged helix DNA-binding domain"/>
    <property type="match status" value="1"/>
</dbReference>
<dbReference type="InterPro" id="IPR013325">
    <property type="entry name" value="RNA_pol_sigma_r2"/>
</dbReference>
<gene>
    <name evidence="7" type="ORF">C7455_107155</name>
</gene>
<comment type="similarity">
    <text evidence="1">Belongs to the sigma-70 factor family. ECF subfamily.</text>
</comment>
<name>A0A316GFE7_9RHOB</name>
<evidence type="ECO:0000313" key="8">
    <source>
        <dbReference type="Proteomes" id="UP000245708"/>
    </source>
</evidence>
<accession>A0A316GFE7</accession>
<dbReference type="OrthoDB" id="9803470at2"/>
<dbReference type="GO" id="GO:0016987">
    <property type="term" value="F:sigma factor activity"/>
    <property type="evidence" value="ECO:0007669"/>
    <property type="project" value="UniProtKB-KW"/>
</dbReference>